<dbReference type="PROSITE" id="PS51447">
    <property type="entry name" value="FDX_ACB"/>
    <property type="match status" value="1"/>
</dbReference>
<dbReference type="EMBL" id="MH396011">
    <property type="protein sequence ID" value="AXI96602.1"/>
    <property type="molecule type" value="Genomic_DNA"/>
</dbReference>
<evidence type="ECO:0000256" key="2">
    <source>
        <dbReference type="ARBA" id="ARBA00012814"/>
    </source>
</evidence>
<accession>A0A345U816</accession>
<dbReference type="InterPro" id="IPR009061">
    <property type="entry name" value="DNA-bd_dom_put_sf"/>
</dbReference>
<dbReference type="GO" id="GO:0000287">
    <property type="term" value="F:magnesium ion binding"/>
    <property type="evidence" value="ECO:0007669"/>
    <property type="project" value="InterPro"/>
</dbReference>
<protein>
    <recommendedName>
        <fullName evidence="2">phenylalanine--tRNA ligase</fullName>
        <ecNumber evidence="2">6.1.1.20</ecNumber>
    </recommendedName>
</protein>
<feature type="domain" description="B5" evidence="11">
    <location>
        <begin position="284"/>
        <end position="369"/>
    </location>
</feature>
<evidence type="ECO:0000259" key="11">
    <source>
        <dbReference type="PROSITE" id="PS51483"/>
    </source>
</evidence>
<evidence type="ECO:0000256" key="5">
    <source>
        <dbReference type="ARBA" id="ARBA00022741"/>
    </source>
</evidence>
<keyword evidence="6" id="KW-0067">ATP-binding</keyword>
<dbReference type="InterPro" id="IPR005147">
    <property type="entry name" value="tRNA_synthase_B5-dom"/>
</dbReference>
<dbReference type="SUPFAM" id="SSF46955">
    <property type="entry name" value="Putative DNA-binding domain"/>
    <property type="match status" value="2"/>
</dbReference>
<dbReference type="GO" id="GO:0005524">
    <property type="term" value="F:ATP binding"/>
    <property type="evidence" value="ECO:0007669"/>
    <property type="project" value="UniProtKB-KW"/>
</dbReference>
<dbReference type="GeneID" id="37623346"/>
<dbReference type="InterPro" id="IPR020825">
    <property type="entry name" value="Phe-tRNA_synthase-like_B3/B4"/>
</dbReference>
<evidence type="ECO:0000313" key="12">
    <source>
        <dbReference type="EMBL" id="AXI96602.1"/>
    </source>
</evidence>
<dbReference type="Gene3D" id="3.30.70.380">
    <property type="entry name" value="Ferrodoxin-fold anticodon-binding domain"/>
    <property type="match status" value="1"/>
</dbReference>
<evidence type="ECO:0000256" key="3">
    <source>
        <dbReference type="ARBA" id="ARBA00022598"/>
    </source>
</evidence>
<keyword evidence="7" id="KW-0460">Magnesium</keyword>
<keyword evidence="9" id="KW-0030">Aminoacyl-tRNA synthetase</keyword>
<dbReference type="InterPro" id="IPR036690">
    <property type="entry name" value="Fdx_antiC-bd_sf"/>
</dbReference>
<keyword evidence="8" id="KW-0648">Protein biosynthesis</keyword>
<keyword evidence="5" id="KW-0547">Nucleotide-binding</keyword>
<evidence type="ECO:0000256" key="9">
    <source>
        <dbReference type="ARBA" id="ARBA00023146"/>
    </source>
</evidence>
<dbReference type="GO" id="GO:0005737">
    <property type="term" value="C:cytoplasm"/>
    <property type="evidence" value="ECO:0007669"/>
    <property type="project" value="UniProtKB-ARBA"/>
</dbReference>
<dbReference type="PROSITE" id="PS51483">
    <property type="entry name" value="B5"/>
    <property type="match status" value="1"/>
</dbReference>
<evidence type="ECO:0000256" key="8">
    <source>
        <dbReference type="ARBA" id="ARBA00022917"/>
    </source>
</evidence>
<dbReference type="InterPro" id="IPR045060">
    <property type="entry name" value="Phe-tRNA-ligase_IIc_bsu"/>
</dbReference>
<dbReference type="GO" id="GO:0004826">
    <property type="term" value="F:phenylalanine-tRNA ligase activity"/>
    <property type="evidence" value="ECO:0007669"/>
    <property type="project" value="UniProtKB-EC"/>
</dbReference>
<dbReference type="Pfam" id="PF03483">
    <property type="entry name" value="B3_4"/>
    <property type="match status" value="1"/>
</dbReference>
<organism evidence="12">
    <name type="scientific">Gracilaria gracilis</name>
    <name type="common">Red alga</name>
    <dbReference type="NCBI Taxonomy" id="2777"/>
    <lineage>
        <taxon>Eukaryota</taxon>
        <taxon>Rhodophyta</taxon>
        <taxon>Florideophyceae</taxon>
        <taxon>Rhodymeniophycidae</taxon>
        <taxon>Gracilariales</taxon>
        <taxon>Gracilariaceae</taxon>
        <taxon>Gracilaria</taxon>
    </lineage>
</organism>
<evidence type="ECO:0000259" key="10">
    <source>
        <dbReference type="PROSITE" id="PS51447"/>
    </source>
</evidence>
<dbReference type="InterPro" id="IPR041616">
    <property type="entry name" value="PheRS_beta_core"/>
</dbReference>
<dbReference type="Gene3D" id="3.30.56.10">
    <property type="match status" value="2"/>
</dbReference>
<proteinExistence type="predicted"/>
<dbReference type="Gene3D" id="3.50.40.10">
    <property type="entry name" value="Phenylalanyl-trna Synthetase, Chain B, domain 3"/>
    <property type="match status" value="1"/>
</dbReference>
<keyword evidence="3 12" id="KW-0436">Ligase</keyword>
<sequence length="695" mass="80522">MKFSLRWLQQIVDLNGIKFDTLAAKLNASGFEIENIIRDSSANDIIFDIATTANRQDVLSVVGLAREISCLFNRSLMYKLYKDSINTDIHGFNLSNKNVSILDLSLIQINRLNNNVSPLWMQYYLSSQNIQSVNLLIDISEYIYLKWGQSIELFDKKKINVLHLDYSLFTLQKTKNNLLSTQDIELEVLKYNDLILSIVGFYINPYIQCDFFTDAVIIFGQVCNKRYIKDMQKLLNLNTDMSNKCLNQGSRSDFVNALYEAISLIGSFGFAVVGKFYGYHQFHYVPQTIVLKKSKIDNVLGSIRVDLYDSLTVQEIIDLLEGLNFTVLYNELKSIFKIQVPIHRKDDIKRPIDVIEEIGRIYGFNKFISKLPFIDGNSMFVHKSIIDKVYQVRRLLRHLGLNEVQNYSFYDNLVSDHGIEIKVVNPLVQDQSSLRSSLIDHLVINQQNNLKQGNKNIEIFEIGKTFRLNSSILNFNHVSGLFESLCLSGLIANTVFLRKSWSHKPESLSWFHAKGIMEEFLDRLRALVVWKPVKNLHESSLFFNLSKLLNLNRTAIIYNINNQEIGLFGQLRNCYGTSTYVFEFDLMKLMRAVKSLNHLNSIIYPYSHYPSLTRDISLTLDNSHSVDAVKQQIFNLNNCLIESIEVFNHYKSKSNNCYNVGLRIIYRAYDRTLSYDDIRRIDQEIEDLLNEYRSS</sequence>
<evidence type="ECO:0000256" key="6">
    <source>
        <dbReference type="ARBA" id="ARBA00022840"/>
    </source>
</evidence>
<geneLocation type="chloroplast" evidence="12"/>
<dbReference type="PANTHER" id="PTHR10947:SF3">
    <property type="entry name" value="LEUCINE-RICH REPEAT-CONTAINING PROTEIN 47"/>
    <property type="match status" value="1"/>
</dbReference>
<comment type="cofactor">
    <cofactor evidence="1">
        <name>Mg(2+)</name>
        <dbReference type="ChEBI" id="CHEBI:18420"/>
    </cofactor>
</comment>
<dbReference type="SUPFAM" id="SSF54991">
    <property type="entry name" value="Anticodon-binding domain of PheRS"/>
    <property type="match status" value="1"/>
</dbReference>
<dbReference type="SUPFAM" id="SSF55681">
    <property type="entry name" value="Class II aaRS and biotin synthetases"/>
    <property type="match status" value="1"/>
</dbReference>
<dbReference type="SMART" id="SM00896">
    <property type="entry name" value="FDX-ACB"/>
    <property type="match status" value="1"/>
</dbReference>
<reference evidence="12" key="1">
    <citation type="submission" date="2018-05" db="EMBL/GenBank/DDBJ databases">
        <title>Organellar genomes of Gracilariaceae.</title>
        <authorList>
            <person name="Iha C."/>
            <person name="Oliveira M.C."/>
        </authorList>
    </citation>
    <scope>NUCLEOTIDE SEQUENCE</scope>
</reference>
<name>A0A345U816_GRAGA</name>
<dbReference type="InterPro" id="IPR005121">
    <property type="entry name" value="Fdx_antiC-bd"/>
</dbReference>
<dbReference type="Gene3D" id="3.30.930.10">
    <property type="entry name" value="Bira Bifunctional Protein, Domain 2"/>
    <property type="match status" value="1"/>
</dbReference>
<gene>
    <name evidence="12" type="primary">syfB</name>
</gene>
<dbReference type="SUPFAM" id="SSF56037">
    <property type="entry name" value="PheT/TilS domain"/>
    <property type="match status" value="1"/>
</dbReference>
<keyword evidence="4" id="KW-0479">Metal-binding</keyword>
<dbReference type="GO" id="GO:0006432">
    <property type="term" value="P:phenylalanyl-tRNA aminoacylation"/>
    <property type="evidence" value="ECO:0007669"/>
    <property type="project" value="InterPro"/>
</dbReference>
<dbReference type="InterPro" id="IPR005146">
    <property type="entry name" value="B3/B4_tRNA-bd"/>
</dbReference>
<evidence type="ECO:0000256" key="1">
    <source>
        <dbReference type="ARBA" id="ARBA00001946"/>
    </source>
</evidence>
<dbReference type="GO" id="GO:0003723">
    <property type="term" value="F:RNA binding"/>
    <property type="evidence" value="ECO:0007669"/>
    <property type="project" value="InterPro"/>
</dbReference>
<evidence type="ECO:0000256" key="7">
    <source>
        <dbReference type="ARBA" id="ARBA00022842"/>
    </source>
</evidence>
<dbReference type="RefSeq" id="YP_009510929.1">
    <property type="nucleotide sequence ID" value="NC_039141.1"/>
</dbReference>
<dbReference type="PANTHER" id="PTHR10947">
    <property type="entry name" value="PHENYLALANYL-TRNA SYNTHETASE BETA CHAIN AND LEUCINE-RICH REPEAT-CONTAINING PROTEIN 47"/>
    <property type="match status" value="1"/>
</dbReference>
<dbReference type="AlphaFoldDB" id="A0A345U816"/>
<dbReference type="Pfam" id="PF03484">
    <property type="entry name" value="B5"/>
    <property type="match status" value="1"/>
</dbReference>
<dbReference type="InterPro" id="IPR045864">
    <property type="entry name" value="aa-tRNA-synth_II/BPL/LPL"/>
</dbReference>
<feature type="domain" description="FDX-ACB" evidence="10">
    <location>
        <begin position="607"/>
        <end position="695"/>
    </location>
</feature>
<dbReference type="Pfam" id="PF03147">
    <property type="entry name" value="FDX-ACB"/>
    <property type="match status" value="1"/>
</dbReference>
<dbReference type="EC" id="6.1.1.20" evidence="2"/>
<keyword evidence="12" id="KW-0934">Plastid</keyword>
<dbReference type="Pfam" id="PF17759">
    <property type="entry name" value="tRNA_synthFbeta"/>
    <property type="match status" value="1"/>
</dbReference>
<evidence type="ECO:0000256" key="4">
    <source>
        <dbReference type="ARBA" id="ARBA00022723"/>
    </source>
</evidence>
<dbReference type="SMART" id="SM00874">
    <property type="entry name" value="B5"/>
    <property type="match status" value="1"/>
</dbReference>
<keyword evidence="12" id="KW-0150">Chloroplast</keyword>